<feature type="coiled-coil region" evidence="7">
    <location>
        <begin position="323"/>
        <end position="350"/>
    </location>
</feature>
<accession>A0A829YJK7</accession>
<dbReference type="EC" id="2.7.13.3" evidence="2"/>
<dbReference type="FunFam" id="1.10.287.130:FF:000045">
    <property type="entry name" value="Two-component system sensor histidine kinase/response regulator"/>
    <property type="match status" value="1"/>
</dbReference>
<feature type="domain" description="PAC" evidence="11">
    <location>
        <begin position="837"/>
        <end position="889"/>
    </location>
</feature>
<dbReference type="InterPro" id="IPR035965">
    <property type="entry name" value="PAS-like_dom_sf"/>
</dbReference>
<evidence type="ECO:0000256" key="4">
    <source>
        <dbReference type="ARBA" id="ARBA00022679"/>
    </source>
</evidence>
<dbReference type="InterPro" id="IPR013655">
    <property type="entry name" value="PAS_fold_3"/>
</dbReference>
<dbReference type="InterPro" id="IPR004358">
    <property type="entry name" value="Sig_transdc_His_kin-like_C"/>
</dbReference>
<dbReference type="CDD" id="cd00082">
    <property type="entry name" value="HisKA"/>
    <property type="match status" value="1"/>
</dbReference>
<dbReference type="SMART" id="SM00091">
    <property type="entry name" value="PAS"/>
    <property type="match status" value="1"/>
</dbReference>
<evidence type="ECO:0000313" key="12">
    <source>
        <dbReference type="EMBL" id="GFE83389.1"/>
    </source>
</evidence>
<dbReference type="InterPro" id="IPR001789">
    <property type="entry name" value="Sig_transdc_resp-reg_receiver"/>
</dbReference>
<dbReference type="SUPFAM" id="SSF55781">
    <property type="entry name" value="GAF domain-like"/>
    <property type="match status" value="1"/>
</dbReference>
<organism evidence="12 13">
    <name type="scientific">Steroidobacter agaridevorans</name>
    <dbReference type="NCBI Taxonomy" id="2695856"/>
    <lineage>
        <taxon>Bacteria</taxon>
        <taxon>Pseudomonadati</taxon>
        <taxon>Pseudomonadota</taxon>
        <taxon>Gammaproteobacteria</taxon>
        <taxon>Steroidobacterales</taxon>
        <taxon>Steroidobacteraceae</taxon>
        <taxon>Steroidobacter</taxon>
    </lineage>
</organism>
<dbReference type="SMART" id="SM00065">
    <property type="entry name" value="GAF"/>
    <property type="match status" value="1"/>
</dbReference>
<dbReference type="SMART" id="SM00448">
    <property type="entry name" value="REC"/>
    <property type="match status" value="2"/>
</dbReference>
<comment type="caution">
    <text evidence="12">The sequence shown here is derived from an EMBL/GenBank/DDBJ whole genome shotgun (WGS) entry which is preliminary data.</text>
</comment>
<dbReference type="FunFam" id="3.30.565.10:FF:000006">
    <property type="entry name" value="Sensor histidine kinase WalK"/>
    <property type="match status" value="1"/>
</dbReference>
<evidence type="ECO:0000256" key="2">
    <source>
        <dbReference type="ARBA" id="ARBA00012438"/>
    </source>
</evidence>
<keyword evidence="13" id="KW-1185">Reference proteome</keyword>
<dbReference type="PROSITE" id="PS50113">
    <property type="entry name" value="PAC"/>
    <property type="match status" value="1"/>
</dbReference>
<dbReference type="Pfam" id="PF08447">
    <property type="entry name" value="PAS_3"/>
    <property type="match status" value="1"/>
</dbReference>
<dbReference type="Proteomes" id="UP000445000">
    <property type="component" value="Unassembled WGS sequence"/>
</dbReference>
<dbReference type="FunFam" id="3.30.450.20:FF:000099">
    <property type="entry name" value="Sensory box sensor histidine kinase"/>
    <property type="match status" value="1"/>
</dbReference>
<dbReference type="EMBL" id="BLJN01000006">
    <property type="protein sequence ID" value="GFE83389.1"/>
    <property type="molecule type" value="Genomic_DNA"/>
</dbReference>
<dbReference type="RefSeq" id="WP_161815010.1">
    <property type="nucleotide sequence ID" value="NZ_BLJN01000006.1"/>
</dbReference>
<evidence type="ECO:0000259" key="10">
    <source>
        <dbReference type="PROSITE" id="PS50112"/>
    </source>
</evidence>
<gene>
    <name evidence="12" type="ORF">GCM10011487_53890</name>
</gene>
<evidence type="ECO:0000256" key="1">
    <source>
        <dbReference type="ARBA" id="ARBA00000085"/>
    </source>
</evidence>
<feature type="domain" description="PAS" evidence="10">
    <location>
        <begin position="764"/>
        <end position="835"/>
    </location>
</feature>
<dbReference type="GO" id="GO:0000155">
    <property type="term" value="F:phosphorelay sensor kinase activity"/>
    <property type="evidence" value="ECO:0007669"/>
    <property type="project" value="InterPro"/>
</dbReference>
<dbReference type="Pfam" id="PF00512">
    <property type="entry name" value="HisKA"/>
    <property type="match status" value="2"/>
</dbReference>
<evidence type="ECO:0000259" key="8">
    <source>
        <dbReference type="PROSITE" id="PS50109"/>
    </source>
</evidence>
<dbReference type="PANTHER" id="PTHR43547">
    <property type="entry name" value="TWO-COMPONENT HISTIDINE KINASE"/>
    <property type="match status" value="1"/>
</dbReference>
<feature type="domain" description="Response regulatory" evidence="9">
    <location>
        <begin position="1173"/>
        <end position="1288"/>
    </location>
</feature>
<feature type="modified residue" description="4-aspartylphosphate" evidence="6">
    <location>
        <position position="1223"/>
    </location>
</feature>
<dbReference type="Gene3D" id="3.30.565.10">
    <property type="entry name" value="Histidine kinase-like ATPase, C-terminal domain"/>
    <property type="match status" value="2"/>
</dbReference>
<dbReference type="CDD" id="cd17574">
    <property type="entry name" value="REC_OmpR"/>
    <property type="match status" value="1"/>
</dbReference>
<dbReference type="SUPFAM" id="SSF55874">
    <property type="entry name" value="ATPase domain of HSP90 chaperone/DNA topoisomerase II/histidine kinase"/>
    <property type="match status" value="2"/>
</dbReference>
<dbReference type="InterPro" id="IPR001610">
    <property type="entry name" value="PAC"/>
</dbReference>
<evidence type="ECO:0000256" key="3">
    <source>
        <dbReference type="ARBA" id="ARBA00022553"/>
    </source>
</evidence>
<dbReference type="SMART" id="SM00388">
    <property type="entry name" value="HisKA"/>
    <property type="match status" value="2"/>
</dbReference>
<dbReference type="InterPro" id="IPR003018">
    <property type="entry name" value="GAF"/>
</dbReference>
<feature type="domain" description="Histidine kinase" evidence="8">
    <location>
        <begin position="356"/>
        <end position="574"/>
    </location>
</feature>
<dbReference type="Gene3D" id="3.30.450.20">
    <property type="entry name" value="PAS domain"/>
    <property type="match status" value="2"/>
</dbReference>
<dbReference type="Gene3D" id="3.30.450.40">
    <property type="match status" value="1"/>
</dbReference>
<dbReference type="InterPro" id="IPR036097">
    <property type="entry name" value="HisK_dim/P_sf"/>
</dbReference>
<dbReference type="SUPFAM" id="SSF55785">
    <property type="entry name" value="PYP-like sensor domain (PAS domain)"/>
    <property type="match status" value="1"/>
</dbReference>
<feature type="domain" description="Histidine kinase" evidence="8">
    <location>
        <begin position="927"/>
        <end position="1151"/>
    </location>
</feature>
<protein>
    <recommendedName>
        <fullName evidence="2">histidine kinase</fullName>
        <ecNumber evidence="2">2.7.13.3</ecNumber>
    </recommendedName>
</protein>
<evidence type="ECO:0000259" key="9">
    <source>
        <dbReference type="PROSITE" id="PS50110"/>
    </source>
</evidence>
<dbReference type="InterPro" id="IPR005467">
    <property type="entry name" value="His_kinase_dom"/>
</dbReference>
<reference evidence="13" key="1">
    <citation type="submission" date="2020-01" db="EMBL/GenBank/DDBJ databases">
        <title>'Steroidobacter agaridevorans' sp. nov., agar-degrading bacteria isolated from rhizosphere soils.</title>
        <authorList>
            <person name="Ikenaga M."/>
            <person name="Kataoka M."/>
            <person name="Murouchi A."/>
            <person name="Katsuragi S."/>
            <person name="Sakai M."/>
        </authorList>
    </citation>
    <scope>NUCLEOTIDE SEQUENCE [LARGE SCALE GENOMIC DNA]</scope>
    <source>
        <strain evidence="13">YU21-B</strain>
    </source>
</reference>
<evidence type="ECO:0000313" key="13">
    <source>
        <dbReference type="Proteomes" id="UP000445000"/>
    </source>
</evidence>
<keyword evidence="5" id="KW-0418">Kinase</keyword>
<dbReference type="PROSITE" id="PS50109">
    <property type="entry name" value="HIS_KIN"/>
    <property type="match status" value="2"/>
</dbReference>
<dbReference type="SUPFAM" id="SSF47384">
    <property type="entry name" value="Homodimeric domain of signal transducing histidine kinase"/>
    <property type="match status" value="2"/>
</dbReference>
<feature type="modified residue" description="4-aspartylphosphate" evidence="6">
    <location>
        <position position="681"/>
    </location>
</feature>
<evidence type="ECO:0000259" key="11">
    <source>
        <dbReference type="PROSITE" id="PS50113"/>
    </source>
</evidence>
<dbReference type="InterPro" id="IPR000014">
    <property type="entry name" value="PAS"/>
</dbReference>
<dbReference type="InterPro" id="IPR029016">
    <property type="entry name" value="GAF-like_dom_sf"/>
</dbReference>
<feature type="domain" description="Response regulatory" evidence="9">
    <location>
        <begin position="633"/>
        <end position="748"/>
    </location>
</feature>
<proteinExistence type="predicted"/>
<comment type="catalytic activity">
    <reaction evidence="1">
        <text>ATP + protein L-histidine = ADP + protein N-phospho-L-histidine.</text>
        <dbReference type="EC" id="2.7.13.3"/>
    </reaction>
</comment>
<dbReference type="Pfam" id="PF02518">
    <property type="entry name" value="HATPase_c"/>
    <property type="match status" value="2"/>
</dbReference>
<dbReference type="NCBIfam" id="TIGR00229">
    <property type="entry name" value="sensory_box"/>
    <property type="match status" value="1"/>
</dbReference>
<keyword evidence="7" id="KW-0175">Coiled coil</keyword>
<name>A0A829YJK7_9GAMM</name>
<dbReference type="PRINTS" id="PR00344">
    <property type="entry name" value="BCTRLSENSOR"/>
</dbReference>
<dbReference type="PROSITE" id="PS50112">
    <property type="entry name" value="PAS"/>
    <property type="match status" value="1"/>
</dbReference>
<dbReference type="InterPro" id="IPR011006">
    <property type="entry name" value="CheY-like_superfamily"/>
</dbReference>
<dbReference type="GO" id="GO:0005886">
    <property type="term" value="C:plasma membrane"/>
    <property type="evidence" value="ECO:0007669"/>
    <property type="project" value="UniProtKB-ARBA"/>
</dbReference>
<dbReference type="CDD" id="cd16919">
    <property type="entry name" value="HATPase_CckA-like"/>
    <property type="match status" value="1"/>
</dbReference>
<dbReference type="InterPro" id="IPR003661">
    <property type="entry name" value="HisK_dim/P_dom"/>
</dbReference>
<evidence type="ECO:0000256" key="5">
    <source>
        <dbReference type="ARBA" id="ARBA00022777"/>
    </source>
</evidence>
<dbReference type="CDD" id="cd00130">
    <property type="entry name" value="PAS"/>
    <property type="match status" value="1"/>
</dbReference>
<dbReference type="InterPro" id="IPR036890">
    <property type="entry name" value="HATPase_C_sf"/>
</dbReference>
<evidence type="ECO:0000256" key="7">
    <source>
        <dbReference type="SAM" id="Coils"/>
    </source>
</evidence>
<dbReference type="InterPro" id="IPR003594">
    <property type="entry name" value="HATPase_dom"/>
</dbReference>
<evidence type="ECO:0000256" key="6">
    <source>
        <dbReference type="PROSITE-ProRule" id="PRU00169"/>
    </source>
</evidence>
<keyword evidence="4" id="KW-0808">Transferase</keyword>
<dbReference type="SMART" id="SM00387">
    <property type="entry name" value="HATPase_c"/>
    <property type="match status" value="2"/>
</dbReference>
<keyword evidence="3 6" id="KW-0597">Phosphoprotein</keyword>
<dbReference type="Pfam" id="PF00072">
    <property type="entry name" value="Response_reg"/>
    <property type="match status" value="2"/>
</dbReference>
<dbReference type="PANTHER" id="PTHR43547:SF2">
    <property type="entry name" value="HYBRID SIGNAL TRANSDUCTION HISTIDINE KINASE C"/>
    <property type="match status" value="1"/>
</dbReference>
<dbReference type="SMART" id="SM00086">
    <property type="entry name" value="PAC"/>
    <property type="match status" value="1"/>
</dbReference>
<dbReference type="Pfam" id="PF13185">
    <property type="entry name" value="GAF_2"/>
    <property type="match status" value="1"/>
</dbReference>
<dbReference type="Gene3D" id="3.40.50.2300">
    <property type="match status" value="2"/>
</dbReference>
<dbReference type="Gene3D" id="1.10.287.130">
    <property type="match status" value="2"/>
</dbReference>
<dbReference type="InterPro" id="IPR000700">
    <property type="entry name" value="PAS-assoc_C"/>
</dbReference>
<sequence>MAISAAPSASPIFNNGSELGRLVSAFDWSKTPLGPLERWPTSLRTAVNLVLDSRHPMWMSWGPRATFLYNDAYVQVLGPAKHPWALGRPAEEVWAEIWDVCGPLADKVFRHGEASFVDDVQLFMSRGDFLEETYYSFSYSPIRDETGRVAGLFCPSAETTHKVLNARRLRTLSELAAKALVERSVETACASAIDTLAKNSDDVPFALLYWIDAEHRRAVLNRSTGVTDGADECAAPSLDLDVASAFWPVREVVETCQPRSVRIEPCDSLPLGPAARPIVEAVLVPIMSGGQDQPTAVLIGGVNSTRRLDEEYRTFFNLIASHVATAIHNARAVEEERERLQRLAELDRAKTAFFSNVSHEFRTPLTLMMGPLEDALADSDAPLPITQKERLQAAHRNSLRLLRLVNTLLDFSRIEAGRTKAKFRPTDLARLTAELASTFRSALTRASLSLNVDCPPLPEPVFVDRDMWEKIVLNLLSNAFKFTFEGGVDVSLRTTPRGAELKVKDTGVGVPPEQLPKLFERFHRIDGQRSRTHEGSGIGLALILELVRLHHGKIHADSRVNEGTTFTVIVPFGSQHLPADQIYDATADSVGNVERSQAFVQEALTWLSDEGLGIQEYHDASAGDDLAQVEGSRLLLADDNADMRQYVSRFLSKHLHVEAVADGAAALAAIRAHRPDLVLTDVMMPELDGFGLLKAIREDPELRDLPVIMLSARAGEEARIEGLDAGADDYLIKPFSARELTARVHANLKLANVRKEGMAALAESERRFRNMAENSPVMMWITDADGRCIYLNKSWYDFTGQTEAQALGLGWTKAVHRDDRDSAARTFMESSGEHKDFRVEYRLRRHDGEYRWAIDAASPRFDGKGEFLGYIGSVIDITERKRAEETLMNLNETLKQRVEAEIGARGDAEKALRQAQKMEALGQLTGGIAHDFNNMLNVVIGNLDMLLRRLARGDANVQRFASFALEGATRAAQLTERLLAFARQQPLRLEPVNANKLVAGMSDLMHRTLGETIRTETVLAGGLWQIQTDGNQLESAILNLAVNARDAMPEGGKLTVETANAHLDDIYAAQQAGVPQGQYVMIAVTDTGCGMSSDTIQKAFDPFFTTKSVGKGTGLGLSQVHGFVHQSGGYVKIYSEIGQGTTVKIYLPRFYGGLEDARPHVRFAPALSGAGTTILVVEDEESVRHVSVEALKELGYDVLEANGAAMALGLLDQHPEIEIMFTDVVMPEVNGRMLADEARQRRPNLKVLFTTGYTRNAIVHNGVLDPGVHLIGKPFNLEQLARKLAEIRDV</sequence>
<dbReference type="SUPFAM" id="SSF52172">
    <property type="entry name" value="CheY-like"/>
    <property type="match status" value="2"/>
</dbReference>
<dbReference type="PROSITE" id="PS50110">
    <property type="entry name" value="RESPONSE_REGULATORY"/>
    <property type="match status" value="2"/>
</dbReference>